<keyword evidence="2" id="KW-0238">DNA-binding</keyword>
<dbReference type="SMART" id="SM00342">
    <property type="entry name" value="HTH_ARAC"/>
    <property type="match status" value="1"/>
</dbReference>
<dbReference type="Gene3D" id="1.10.10.60">
    <property type="entry name" value="Homeodomain-like"/>
    <property type="match status" value="1"/>
</dbReference>
<gene>
    <name evidence="5" type="ORF">C1H87_17575</name>
</gene>
<evidence type="ECO:0000256" key="3">
    <source>
        <dbReference type="ARBA" id="ARBA00023163"/>
    </source>
</evidence>
<proteinExistence type="predicted"/>
<dbReference type="InterPro" id="IPR053142">
    <property type="entry name" value="PchR_regulatory_protein"/>
</dbReference>
<organism evidence="5 6">
    <name type="scientific">Flavivirga eckloniae</name>
    <dbReference type="NCBI Taxonomy" id="1803846"/>
    <lineage>
        <taxon>Bacteria</taxon>
        <taxon>Pseudomonadati</taxon>
        <taxon>Bacteroidota</taxon>
        <taxon>Flavobacteriia</taxon>
        <taxon>Flavobacteriales</taxon>
        <taxon>Flavobacteriaceae</taxon>
        <taxon>Flavivirga</taxon>
    </lineage>
</organism>
<dbReference type="PROSITE" id="PS01124">
    <property type="entry name" value="HTH_ARAC_FAMILY_2"/>
    <property type="match status" value="1"/>
</dbReference>
<keyword evidence="3" id="KW-0804">Transcription</keyword>
<dbReference type="Pfam" id="PF12833">
    <property type="entry name" value="HTH_18"/>
    <property type="match status" value="1"/>
</dbReference>
<evidence type="ECO:0000256" key="2">
    <source>
        <dbReference type="ARBA" id="ARBA00023125"/>
    </source>
</evidence>
<evidence type="ECO:0000259" key="4">
    <source>
        <dbReference type="PROSITE" id="PS01124"/>
    </source>
</evidence>
<evidence type="ECO:0000256" key="1">
    <source>
        <dbReference type="ARBA" id="ARBA00023015"/>
    </source>
</evidence>
<dbReference type="KEGG" id="fek:C1H87_17575"/>
<keyword evidence="1" id="KW-0805">Transcription regulation</keyword>
<feature type="domain" description="HTH araC/xylS-type" evidence="4">
    <location>
        <begin position="258"/>
        <end position="357"/>
    </location>
</feature>
<dbReference type="SUPFAM" id="SSF46689">
    <property type="entry name" value="Homeodomain-like"/>
    <property type="match status" value="1"/>
</dbReference>
<dbReference type="AlphaFoldDB" id="A0A2K9PTN7"/>
<dbReference type="GO" id="GO:0043565">
    <property type="term" value="F:sequence-specific DNA binding"/>
    <property type="evidence" value="ECO:0007669"/>
    <property type="project" value="InterPro"/>
</dbReference>
<dbReference type="PANTHER" id="PTHR47893:SF1">
    <property type="entry name" value="REGULATORY PROTEIN PCHR"/>
    <property type="match status" value="1"/>
</dbReference>
<dbReference type="InterPro" id="IPR018060">
    <property type="entry name" value="HTH_AraC"/>
</dbReference>
<evidence type="ECO:0000313" key="6">
    <source>
        <dbReference type="Proteomes" id="UP000235826"/>
    </source>
</evidence>
<dbReference type="Proteomes" id="UP000235826">
    <property type="component" value="Chromosome"/>
</dbReference>
<dbReference type="EMBL" id="CP025791">
    <property type="protein sequence ID" value="AUP80422.1"/>
    <property type="molecule type" value="Genomic_DNA"/>
</dbReference>
<accession>A0A2K9PTN7</accession>
<dbReference type="PANTHER" id="PTHR47893">
    <property type="entry name" value="REGULATORY PROTEIN PCHR"/>
    <property type="match status" value="1"/>
</dbReference>
<dbReference type="GO" id="GO:0003700">
    <property type="term" value="F:DNA-binding transcription factor activity"/>
    <property type="evidence" value="ECO:0007669"/>
    <property type="project" value="InterPro"/>
</dbReference>
<evidence type="ECO:0000313" key="5">
    <source>
        <dbReference type="EMBL" id="AUP80422.1"/>
    </source>
</evidence>
<sequence length="357" mass="42489">MLTKRINNWFTHFKKYFFTYKDGFFELNFLMNSPKVMIESVRRMPFMNCDTKNQIIKNDNLFFEADMHYQELEEGLWVMYAKAFYKTNVCFKMIYDEYIPIEYYSLSYNVLENKLFKKRPTNSDINYTNETWSLVKPATTYVDSQLKGTKAEHLTIYFTEKWLTRNIFSDLRFNNNSFKDFFNSKDQTHIVWSGDTNFVNNEFHDIAKTILEKGYQGVANVFALKFKVYKCIQDLFLEETKNIKLNPNLSNVALLKQLKIENFLKENLEGKFVGIEYLCGKFKISPTKLKHDFKEAYGVSLLQYFQKAQMRKAKDLIENKGHKINDIALRFGYEKASNFSNVFLKHNGKLPSFYKKK</sequence>
<dbReference type="InterPro" id="IPR018062">
    <property type="entry name" value="HTH_AraC-typ_CS"/>
</dbReference>
<protein>
    <recommendedName>
        <fullName evidence="4">HTH araC/xylS-type domain-containing protein</fullName>
    </recommendedName>
</protein>
<dbReference type="PROSITE" id="PS00041">
    <property type="entry name" value="HTH_ARAC_FAMILY_1"/>
    <property type="match status" value="1"/>
</dbReference>
<name>A0A2K9PTN7_9FLAO</name>
<dbReference type="InterPro" id="IPR009057">
    <property type="entry name" value="Homeodomain-like_sf"/>
</dbReference>
<reference evidence="5 6" key="1">
    <citation type="submission" date="2018-01" db="EMBL/GenBank/DDBJ databases">
        <title>Complete genome sequence of Flavivirga eckloniae ECD14 isolated from seaweed Ecklonia cava.</title>
        <authorList>
            <person name="Lee J.H."/>
            <person name="Baik K.S."/>
            <person name="Seong C.N."/>
        </authorList>
    </citation>
    <scope>NUCLEOTIDE SEQUENCE [LARGE SCALE GENOMIC DNA]</scope>
    <source>
        <strain evidence="5 6">ECD14</strain>
    </source>
</reference>
<keyword evidence="6" id="KW-1185">Reference proteome</keyword>